<evidence type="ECO:0000313" key="3">
    <source>
        <dbReference type="Proteomes" id="UP000000763"/>
    </source>
</evidence>
<dbReference type="EMBL" id="AP008213">
    <property type="protein sequence ID" value="BAH93875.1"/>
    <property type="molecule type" value="Genomic_DNA"/>
</dbReference>
<dbReference type="Proteomes" id="UP000000763">
    <property type="component" value="Chromosome 7"/>
</dbReference>
<dbReference type="AlphaFoldDB" id="C7J562"/>
<feature type="region of interest" description="Disordered" evidence="1">
    <location>
        <begin position="15"/>
        <end position="47"/>
    </location>
</feature>
<reference evidence="2 3" key="1">
    <citation type="journal article" date="2005" name="Nature">
        <title>The map-based sequence of the rice genome.</title>
        <authorList>
            <consortium name="International rice genome sequencing project (IRGSP)"/>
            <person name="Matsumoto T."/>
            <person name="Wu J."/>
            <person name="Kanamori H."/>
            <person name="Katayose Y."/>
            <person name="Fujisawa M."/>
            <person name="Namiki N."/>
            <person name="Mizuno H."/>
            <person name="Yamamoto K."/>
            <person name="Antonio B.A."/>
            <person name="Baba T."/>
            <person name="Sakata K."/>
            <person name="Nagamura Y."/>
            <person name="Aoki H."/>
            <person name="Arikawa K."/>
            <person name="Arita K."/>
            <person name="Bito T."/>
            <person name="Chiden Y."/>
            <person name="Fujitsuka N."/>
            <person name="Fukunaka R."/>
            <person name="Hamada M."/>
            <person name="Harada C."/>
            <person name="Hayashi A."/>
            <person name="Hijishita S."/>
            <person name="Honda M."/>
            <person name="Hosokawa S."/>
            <person name="Ichikawa Y."/>
            <person name="Idonuma A."/>
            <person name="Iijima M."/>
            <person name="Ikeda M."/>
            <person name="Ikeno M."/>
            <person name="Ito K."/>
            <person name="Ito S."/>
            <person name="Ito T."/>
            <person name="Ito Y."/>
            <person name="Ito Y."/>
            <person name="Iwabuchi A."/>
            <person name="Kamiya K."/>
            <person name="Karasawa W."/>
            <person name="Kurita K."/>
            <person name="Katagiri S."/>
            <person name="Kikuta A."/>
            <person name="Kobayashi H."/>
            <person name="Kobayashi N."/>
            <person name="Machita K."/>
            <person name="Maehara T."/>
            <person name="Masukawa M."/>
            <person name="Mizubayashi T."/>
            <person name="Mukai Y."/>
            <person name="Nagasaki H."/>
            <person name="Nagata Y."/>
            <person name="Naito S."/>
            <person name="Nakashima M."/>
            <person name="Nakama Y."/>
            <person name="Nakamichi Y."/>
            <person name="Nakamura M."/>
            <person name="Meguro A."/>
            <person name="Negishi M."/>
            <person name="Ohta I."/>
            <person name="Ohta T."/>
            <person name="Okamoto M."/>
            <person name="Ono N."/>
            <person name="Saji S."/>
            <person name="Sakaguchi M."/>
            <person name="Sakai K."/>
            <person name="Shibata M."/>
            <person name="Shimokawa T."/>
            <person name="Song J."/>
            <person name="Takazaki Y."/>
            <person name="Terasawa K."/>
            <person name="Tsugane M."/>
            <person name="Tsuji K."/>
            <person name="Ueda S."/>
            <person name="Waki K."/>
            <person name="Yamagata H."/>
            <person name="Yamamoto M."/>
            <person name="Yamamoto S."/>
            <person name="Yamane H."/>
            <person name="Yoshiki S."/>
            <person name="Yoshihara R."/>
            <person name="Yukawa K."/>
            <person name="Zhong H."/>
            <person name="Yano M."/>
            <person name="Yuan Q."/>
            <person name="Ouyang S."/>
            <person name="Liu J."/>
            <person name="Jones K.M."/>
            <person name="Gansberger K."/>
            <person name="Moffat K."/>
            <person name="Hill J."/>
            <person name="Bera J."/>
            <person name="Fadrosh D."/>
            <person name="Jin S."/>
            <person name="Johri S."/>
            <person name="Kim M."/>
            <person name="Overton L."/>
            <person name="Reardon M."/>
            <person name="Tsitrin T."/>
            <person name="Vuong H."/>
            <person name="Weaver B."/>
            <person name="Ciecko A."/>
            <person name="Tallon L."/>
            <person name="Jackson J."/>
            <person name="Pai G."/>
            <person name="Aken S.V."/>
            <person name="Utterback T."/>
            <person name="Reidmuller S."/>
            <person name="Feldblyum T."/>
            <person name="Hsiao J."/>
            <person name="Zismann V."/>
            <person name="Iobst S."/>
            <person name="de Vazeille A.R."/>
            <person name="Buell C.R."/>
            <person name="Ying K."/>
            <person name="Li Y."/>
            <person name="Lu T."/>
            <person name="Huang Y."/>
            <person name="Zhao Q."/>
            <person name="Feng Q."/>
            <person name="Zhang L."/>
            <person name="Zhu J."/>
            <person name="Weng Q."/>
            <person name="Mu J."/>
            <person name="Lu Y."/>
            <person name="Fan D."/>
            <person name="Liu Y."/>
            <person name="Guan J."/>
            <person name="Zhang Y."/>
            <person name="Yu S."/>
            <person name="Liu X."/>
            <person name="Zhang Y."/>
            <person name="Hong G."/>
            <person name="Han B."/>
            <person name="Choisne N."/>
            <person name="Demange N."/>
            <person name="Orjeda G."/>
            <person name="Samain S."/>
            <person name="Cattolico L."/>
            <person name="Pelletier E."/>
            <person name="Couloux A."/>
            <person name="Segurens B."/>
            <person name="Wincker P."/>
            <person name="D'Hont A."/>
            <person name="Scarpelli C."/>
            <person name="Weissenbach J."/>
            <person name="Salanoubat M."/>
            <person name="Quetier F."/>
            <person name="Yu Y."/>
            <person name="Kim H.R."/>
            <person name="Rambo T."/>
            <person name="Currie J."/>
            <person name="Collura K."/>
            <person name="Luo M."/>
            <person name="Yang T."/>
            <person name="Ammiraju J.S.S."/>
            <person name="Engler F."/>
            <person name="Soderlund C."/>
            <person name="Wing R.A."/>
            <person name="Palmer L.E."/>
            <person name="de la Bastide M."/>
            <person name="Spiegel L."/>
            <person name="Nascimento L."/>
            <person name="Zutavern T."/>
            <person name="O'Shaughnessy A."/>
            <person name="Dike S."/>
            <person name="Dedhia N."/>
            <person name="Preston R."/>
            <person name="Balija V."/>
            <person name="McCombie W.R."/>
            <person name="Chow T."/>
            <person name="Chen H."/>
            <person name="Chung M."/>
            <person name="Chen C."/>
            <person name="Shaw J."/>
            <person name="Wu H."/>
            <person name="Hsiao K."/>
            <person name="Chao Y."/>
            <person name="Chu M."/>
            <person name="Cheng C."/>
            <person name="Hour A."/>
            <person name="Lee P."/>
            <person name="Lin S."/>
            <person name="Lin Y."/>
            <person name="Liou J."/>
            <person name="Liu S."/>
            <person name="Hsing Y."/>
            <person name="Raghuvanshi S."/>
            <person name="Mohanty A."/>
            <person name="Bharti A.K."/>
            <person name="Gaur A."/>
            <person name="Gupta V."/>
            <person name="Kumar D."/>
            <person name="Ravi V."/>
            <person name="Vij S."/>
            <person name="Kapur A."/>
            <person name="Khurana P."/>
            <person name="Khurana P."/>
            <person name="Khurana J.P."/>
            <person name="Tyagi A.K."/>
            <person name="Gaikwad K."/>
            <person name="Singh A."/>
            <person name="Dalal V."/>
            <person name="Srivastava S."/>
            <person name="Dixit A."/>
            <person name="Pal A.K."/>
            <person name="Ghazi I.A."/>
            <person name="Yadav M."/>
            <person name="Pandit A."/>
            <person name="Bhargava A."/>
            <person name="Sureshbabu K."/>
            <person name="Batra K."/>
            <person name="Sharma T.R."/>
            <person name="Mohapatra T."/>
            <person name="Singh N.K."/>
            <person name="Messing J."/>
            <person name="Nelson A.B."/>
            <person name="Fuks G."/>
            <person name="Kavchok S."/>
            <person name="Keizer G."/>
            <person name="Linton E."/>
            <person name="Llaca V."/>
            <person name="Song R."/>
            <person name="Tanyolac B."/>
            <person name="Young S."/>
            <person name="Ho-Il K."/>
            <person name="Hahn J.H."/>
            <person name="Sangsakoo G."/>
            <person name="Vanavichit A."/>
            <person name="de Mattos Luiz.A.T."/>
            <person name="Zimmer P.D."/>
            <person name="Malone G."/>
            <person name="Dellagostin O."/>
            <person name="de Oliveira A.C."/>
            <person name="Bevan M."/>
            <person name="Bancroft I."/>
            <person name="Minx P."/>
            <person name="Cordum H."/>
            <person name="Wilson R."/>
            <person name="Cheng Z."/>
            <person name="Jin W."/>
            <person name="Jiang J."/>
            <person name="Leong S.A."/>
            <person name="Iwama H."/>
            <person name="Gojobori T."/>
            <person name="Itoh T."/>
            <person name="Niimura Y."/>
            <person name="Fujii Y."/>
            <person name="Habara T."/>
            <person name="Sakai H."/>
            <person name="Sato Y."/>
            <person name="Wilson G."/>
            <person name="Kumar K."/>
            <person name="McCouch S."/>
            <person name="Juretic N."/>
            <person name="Hoen D."/>
            <person name="Wright S."/>
            <person name="Bruskiewich R."/>
            <person name="Bureau T."/>
            <person name="Miyao A."/>
            <person name="Hirochika H."/>
            <person name="Nishikawa T."/>
            <person name="Kadowaki K."/>
            <person name="Sugiura M."/>
            <person name="Burr B."/>
            <person name="Sasaki T."/>
        </authorList>
    </citation>
    <scope>NUCLEOTIDE SEQUENCE [LARGE SCALE GENOMIC DNA]</scope>
    <source>
        <strain evidence="3">cv. Nipponbare</strain>
    </source>
</reference>
<evidence type="ECO:0000256" key="1">
    <source>
        <dbReference type="SAM" id="MobiDB-lite"/>
    </source>
</evidence>
<gene>
    <name evidence="2" type="ordered locus">Os07g0296900</name>
</gene>
<proteinExistence type="predicted"/>
<dbReference type="KEGG" id="dosa:Os07g0296900"/>
<name>C7J562_ORYSJ</name>
<reference evidence="3" key="2">
    <citation type="journal article" date="2008" name="Nucleic Acids Res.">
        <title>The rice annotation project database (RAP-DB): 2008 update.</title>
        <authorList>
            <consortium name="The rice annotation project (RAP)"/>
        </authorList>
    </citation>
    <scope>GENOME REANNOTATION</scope>
    <source>
        <strain evidence="3">cv. Nipponbare</strain>
    </source>
</reference>
<accession>C7J562</accession>
<sequence length="47" mass="5187">RNPLIIICKVKGTDRSVKGRTMETTPGPTQYPRGRGPTRGNLPYGFV</sequence>
<evidence type="ECO:0000313" key="2">
    <source>
        <dbReference type="EMBL" id="BAH93875.1"/>
    </source>
</evidence>
<feature type="non-terminal residue" evidence="2">
    <location>
        <position position="1"/>
    </location>
</feature>
<protein>
    <submittedName>
        <fullName evidence="2">Os07g0296900 protein</fullName>
    </submittedName>
</protein>
<organism evidence="2 3">
    <name type="scientific">Oryza sativa subsp. japonica</name>
    <name type="common">Rice</name>
    <dbReference type="NCBI Taxonomy" id="39947"/>
    <lineage>
        <taxon>Eukaryota</taxon>
        <taxon>Viridiplantae</taxon>
        <taxon>Streptophyta</taxon>
        <taxon>Embryophyta</taxon>
        <taxon>Tracheophyta</taxon>
        <taxon>Spermatophyta</taxon>
        <taxon>Magnoliopsida</taxon>
        <taxon>Liliopsida</taxon>
        <taxon>Poales</taxon>
        <taxon>Poaceae</taxon>
        <taxon>BOP clade</taxon>
        <taxon>Oryzoideae</taxon>
        <taxon>Oryzeae</taxon>
        <taxon>Oryzinae</taxon>
        <taxon>Oryza</taxon>
        <taxon>Oryza sativa</taxon>
    </lineage>
</organism>